<dbReference type="Gene3D" id="1.20.1420.10">
    <property type="entry name" value="Talin, central domain"/>
    <property type="match status" value="1"/>
</dbReference>
<dbReference type="GeneTree" id="ENSGT00910000144335"/>
<feature type="region of interest" description="Disordered" evidence="1">
    <location>
        <begin position="1"/>
        <end position="30"/>
    </location>
</feature>
<evidence type="ECO:0000313" key="2">
    <source>
        <dbReference type="Ensembl" id="ENSOANP00000006041.2"/>
    </source>
</evidence>
<dbReference type="GO" id="GO:0042802">
    <property type="term" value="F:identical protein binding"/>
    <property type="evidence" value="ECO:0007669"/>
    <property type="project" value="Ensembl"/>
</dbReference>
<dbReference type="eggNOG" id="KOG4261">
    <property type="taxonomic scope" value="Eukaryota"/>
</dbReference>
<name>F6U2G7_ORNAN</name>
<dbReference type="FunCoup" id="F6U2G7">
    <property type="interactions" value="17"/>
</dbReference>
<sequence>MASGGSGKATGEAAPAPPAPGLPGAAGGGSQQRRRLVSVCDHCKVKMQLVADLLLLSSEARPVLPEGPPAASFEKCRDTIIARTKGLSILTHDVQSQLNMGRFAEAGDSLGELGELVVSLTEYSAHAAYLAAVATPGAQPAQPGLVDRYRVTRSRHEVEQGCALLRATPLAELTPALLLEVSQGLSRHLRFLTDACALASEGSRDRFAREQFKLAVRCMSTSASALLACVREVKAAPSELARGRCALFSGPLVHAVGALAGFATEPQFLGRAAAVSPEGKAVQTAILGGAMSVVSACVLLTQCLREIAQHPDGGAKTGEHRERLRNSACAVSEGCDLLSQALRDRSSPRTLPPEGADSVN</sequence>
<gene>
    <name evidence="2" type="primary">TLNRD1</name>
</gene>
<reference evidence="2 3" key="1">
    <citation type="journal article" date="2008" name="Nature">
        <title>Genome analysis of the platypus reveals unique signatures of evolution.</title>
        <authorList>
            <person name="Warren W.C."/>
            <person name="Hillier L.W."/>
            <person name="Marshall Graves J.A."/>
            <person name="Birney E."/>
            <person name="Ponting C.P."/>
            <person name="Grutzner F."/>
            <person name="Belov K."/>
            <person name="Miller W."/>
            <person name="Clarke L."/>
            <person name="Chinwalla A.T."/>
            <person name="Yang S.P."/>
            <person name="Heger A."/>
            <person name="Locke D.P."/>
            <person name="Miethke P."/>
            <person name="Waters P.D."/>
            <person name="Veyrunes F."/>
            <person name="Fulton L."/>
            <person name="Fulton B."/>
            <person name="Graves T."/>
            <person name="Wallis J."/>
            <person name="Puente X.S."/>
            <person name="Lopez-Otin C."/>
            <person name="Ordonez G.R."/>
            <person name="Eichler E.E."/>
            <person name="Chen L."/>
            <person name="Cheng Z."/>
            <person name="Deakin J.E."/>
            <person name="Alsop A."/>
            <person name="Thompson K."/>
            <person name="Kirby P."/>
            <person name="Papenfuss A.T."/>
            <person name="Wakefield M.J."/>
            <person name="Olender T."/>
            <person name="Lancet D."/>
            <person name="Huttley G.A."/>
            <person name="Smit A.F."/>
            <person name="Pask A."/>
            <person name="Temple-Smith P."/>
            <person name="Batzer M.A."/>
            <person name="Walker J.A."/>
            <person name="Konkel M.K."/>
            <person name="Harris R.S."/>
            <person name="Whittington C.M."/>
            <person name="Wong E.S."/>
            <person name="Gemmell N.J."/>
            <person name="Buschiazzo E."/>
            <person name="Vargas Jentzsch I.M."/>
            <person name="Merkel A."/>
            <person name="Schmitz J."/>
            <person name="Zemann A."/>
            <person name="Churakov G."/>
            <person name="Kriegs J.O."/>
            <person name="Brosius J."/>
            <person name="Murchison E.P."/>
            <person name="Sachidanandam R."/>
            <person name="Smith C."/>
            <person name="Hannon G.J."/>
            <person name="Tsend-Ayush E."/>
            <person name="McMillan D."/>
            <person name="Attenborough R."/>
            <person name="Rens W."/>
            <person name="Ferguson-Smith M."/>
            <person name="Lefevre C.M."/>
            <person name="Sharp J.A."/>
            <person name="Nicholas K.R."/>
            <person name="Ray D.A."/>
            <person name="Kube M."/>
            <person name="Reinhardt R."/>
            <person name="Pringle T.H."/>
            <person name="Taylor J."/>
            <person name="Jones R.C."/>
            <person name="Nixon B."/>
            <person name="Dacheux J.L."/>
            <person name="Niwa H."/>
            <person name="Sekita Y."/>
            <person name="Huang X."/>
            <person name="Stark A."/>
            <person name="Kheradpour P."/>
            <person name="Kellis M."/>
            <person name="Flicek P."/>
            <person name="Chen Y."/>
            <person name="Webber C."/>
            <person name="Hardison R."/>
            <person name="Nelson J."/>
            <person name="Hallsworth-Pepin K."/>
            <person name="Delehaunty K."/>
            <person name="Markovic C."/>
            <person name="Minx P."/>
            <person name="Feng Y."/>
            <person name="Kremitzki C."/>
            <person name="Mitreva M."/>
            <person name="Glasscock J."/>
            <person name="Wylie T."/>
            <person name="Wohldmann P."/>
            <person name="Thiru P."/>
            <person name="Nhan M.N."/>
            <person name="Pohl C.S."/>
            <person name="Smith S.M."/>
            <person name="Hou S."/>
            <person name="Nefedov M."/>
            <person name="de Jong P.J."/>
            <person name="Renfree M.B."/>
            <person name="Mardis E.R."/>
            <person name="Wilson R.K."/>
        </authorList>
    </citation>
    <scope>NUCLEOTIDE SEQUENCE [LARGE SCALE GENOMIC DNA]</scope>
    <source>
        <strain evidence="2 3">Glennie</strain>
    </source>
</reference>
<dbReference type="Gene3D" id="1.20.120.230">
    <property type="entry name" value="Alpha-catenin/vinculin-like"/>
    <property type="match status" value="1"/>
</dbReference>
<dbReference type="Proteomes" id="UP000002279">
    <property type="component" value="Chromosome 5"/>
</dbReference>
<dbReference type="InterPro" id="IPR042799">
    <property type="entry name" value="TLNRD1"/>
</dbReference>
<dbReference type="Bgee" id="ENSOANG00000003807">
    <property type="expression patterns" value="Expressed in heart and 7 other cell types or tissues"/>
</dbReference>
<dbReference type="OMA" id="DHCKVKM"/>
<evidence type="ECO:0000313" key="3">
    <source>
        <dbReference type="Proteomes" id="UP000002279"/>
    </source>
</evidence>
<dbReference type="PANTHER" id="PTHR47133">
    <property type="entry name" value="TALIN ROD DOMAIN-CONTAINING PROTEIN 1"/>
    <property type="match status" value="1"/>
</dbReference>
<dbReference type="PANTHER" id="PTHR47133:SF1">
    <property type="entry name" value="TALIN ROD DOMAIN-CONTAINING PROTEIN 1"/>
    <property type="match status" value="1"/>
</dbReference>
<organism evidence="2 3">
    <name type="scientific">Ornithorhynchus anatinus</name>
    <name type="common">Duckbill platypus</name>
    <dbReference type="NCBI Taxonomy" id="9258"/>
    <lineage>
        <taxon>Eukaryota</taxon>
        <taxon>Metazoa</taxon>
        <taxon>Chordata</taxon>
        <taxon>Craniata</taxon>
        <taxon>Vertebrata</taxon>
        <taxon>Euteleostomi</taxon>
        <taxon>Mammalia</taxon>
        <taxon>Monotremata</taxon>
        <taxon>Ornithorhynchidae</taxon>
        <taxon>Ornithorhynchus</taxon>
    </lineage>
</organism>
<keyword evidence="3" id="KW-1185">Reference proteome</keyword>
<accession>F6U2G7</accession>
<dbReference type="STRING" id="9258.ENSOANP00000006041"/>
<reference evidence="2" key="3">
    <citation type="submission" date="2025-09" db="UniProtKB">
        <authorList>
            <consortium name="Ensembl"/>
        </authorList>
    </citation>
    <scope>IDENTIFICATION</scope>
    <source>
        <strain evidence="2">Glennie</strain>
    </source>
</reference>
<dbReference type="AlphaFoldDB" id="F6U2G7"/>
<evidence type="ECO:0000256" key="1">
    <source>
        <dbReference type="SAM" id="MobiDB-lite"/>
    </source>
</evidence>
<proteinExistence type="predicted"/>
<reference evidence="2" key="2">
    <citation type="submission" date="2025-08" db="UniProtKB">
        <authorList>
            <consortium name="Ensembl"/>
        </authorList>
    </citation>
    <scope>IDENTIFICATION</scope>
    <source>
        <strain evidence="2">Glennie</strain>
    </source>
</reference>
<dbReference type="Ensembl" id="ENSOANT00000006043.2">
    <property type="protein sequence ID" value="ENSOANP00000006041.2"/>
    <property type="gene ID" value="ENSOANG00000003807.2"/>
</dbReference>
<dbReference type="InParanoid" id="F6U2G7"/>
<dbReference type="GO" id="GO:0003779">
    <property type="term" value="F:actin binding"/>
    <property type="evidence" value="ECO:0000318"/>
    <property type="project" value="GO_Central"/>
</dbReference>
<dbReference type="HOGENOM" id="CLU_110954_0_0_1"/>
<protein>
    <submittedName>
        <fullName evidence="2">Talin rod domain containing 1</fullName>
    </submittedName>
</protein>